<proteinExistence type="predicted"/>
<protein>
    <submittedName>
        <fullName evidence="3">Similar to</fullName>
    </submittedName>
</protein>
<sequence length="253" mass="29426">MLIEPPFLWDPDKPDAFGWTAMQLAEALNNIHTMYPLACASRELRHFEPLVLNKENHLITTRLFWPQDMMVYTFLKSPISTRRARTRNRIPLETPWQLSRGGPELFGSHLALLFELLLSESPPLPRGDWDHDQVEPLVTWPIRMAPLRNREGHTPDCTNYPNCLSTHWLQPALTDTQAHIYPNYAKILGELNLPAEIFDFLLYRDLWPVQNRKETIEQEEEPVAKRACFYKWTEQFGVGLRIAHGFIPLSADS</sequence>
<dbReference type="EMBL" id="UZAN01047307">
    <property type="protein sequence ID" value="VDP85237.1"/>
    <property type="molecule type" value="Genomic_DNA"/>
</dbReference>
<evidence type="ECO:0000313" key="2">
    <source>
        <dbReference type="Proteomes" id="UP000272942"/>
    </source>
</evidence>
<organism evidence="3">
    <name type="scientific">Echinostoma caproni</name>
    <dbReference type="NCBI Taxonomy" id="27848"/>
    <lineage>
        <taxon>Eukaryota</taxon>
        <taxon>Metazoa</taxon>
        <taxon>Spiralia</taxon>
        <taxon>Lophotrochozoa</taxon>
        <taxon>Platyhelminthes</taxon>
        <taxon>Trematoda</taxon>
        <taxon>Digenea</taxon>
        <taxon>Plagiorchiida</taxon>
        <taxon>Echinostomata</taxon>
        <taxon>Echinostomatoidea</taxon>
        <taxon>Echinostomatidae</taxon>
        <taxon>Echinostoma</taxon>
    </lineage>
</organism>
<reference evidence="1 2" key="2">
    <citation type="submission" date="2018-11" db="EMBL/GenBank/DDBJ databases">
        <authorList>
            <consortium name="Pathogen Informatics"/>
        </authorList>
    </citation>
    <scope>NUCLEOTIDE SEQUENCE [LARGE SCALE GENOMIC DNA]</scope>
    <source>
        <strain evidence="1 2">Egypt</strain>
    </source>
</reference>
<dbReference type="AlphaFoldDB" id="A0A183AQY1"/>
<accession>A0A183AQY1</accession>
<dbReference type="WBParaSite" id="ECPE_0000939501-mRNA-1">
    <property type="protein sequence ID" value="ECPE_0000939501-mRNA-1"/>
    <property type="gene ID" value="ECPE_0000939501"/>
</dbReference>
<gene>
    <name evidence="1" type="ORF">ECPE_LOCUS9366</name>
</gene>
<name>A0A183AQY1_9TREM</name>
<dbReference type="Proteomes" id="UP000272942">
    <property type="component" value="Unassembled WGS sequence"/>
</dbReference>
<dbReference type="OrthoDB" id="539213at2759"/>
<keyword evidence="2" id="KW-1185">Reference proteome</keyword>
<evidence type="ECO:0000313" key="3">
    <source>
        <dbReference type="WBParaSite" id="ECPE_0000939501-mRNA-1"/>
    </source>
</evidence>
<reference evidence="3" key="1">
    <citation type="submission" date="2016-06" db="UniProtKB">
        <authorList>
            <consortium name="WormBaseParasite"/>
        </authorList>
    </citation>
    <scope>IDENTIFICATION</scope>
</reference>
<evidence type="ECO:0000313" key="1">
    <source>
        <dbReference type="EMBL" id="VDP85237.1"/>
    </source>
</evidence>